<organism evidence="3 4">
    <name type="scientific">Modicisalibacter xianhensis</name>
    <dbReference type="NCBI Taxonomy" id="442341"/>
    <lineage>
        <taxon>Bacteria</taxon>
        <taxon>Pseudomonadati</taxon>
        <taxon>Pseudomonadota</taxon>
        <taxon>Gammaproteobacteria</taxon>
        <taxon>Oceanospirillales</taxon>
        <taxon>Halomonadaceae</taxon>
        <taxon>Modicisalibacter</taxon>
    </lineage>
</organism>
<dbReference type="InterPro" id="IPR011528">
    <property type="entry name" value="NERD"/>
</dbReference>
<dbReference type="Proteomes" id="UP000199040">
    <property type="component" value="Unassembled WGS sequence"/>
</dbReference>
<dbReference type="RefSeq" id="WP_092844084.1">
    <property type="nucleotide sequence ID" value="NZ_FOPY01000003.1"/>
</dbReference>
<accession>A0A1I2ZJZ9</accession>
<dbReference type="GO" id="GO:0043138">
    <property type="term" value="F:3'-5' DNA helicase activity"/>
    <property type="evidence" value="ECO:0007669"/>
    <property type="project" value="TreeGrafter"/>
</dbReference>
<proteinExistence type="predicted"/>
<evidence type="ECO:0000259" key="1">
    <source>
        <dbReference type="Pfam" id="PF08378"/>
    </source>
</evidence>
<dbReference type="GO" id="GO:0005524">
    <property type="term" value="F:ATP binding"/>
    <property type="evidence" value="ECO:0007669"/>
    <property type="project" value="InterPro"/>
</dbReference>
<dbReference type="Pfam" id="PF08378">
    <property type="entry name" value="NERD"/>
    <property type="match status" value="1"/>
</dbReference>
<dbReference type="GO" id="GO:0005829">
    <property type="term" value="C:cytosol"/>
    <property type="evidence" value="ECO:0007669"/>
    <property type="project" value="TreeGrafter"/>
</dbReference>
<gene>
    <name evidence="3" type="ORF">SAMN04487959_103180</name>
</gene>
<keyword evidence="4" id="KW-1185">Reference proteome</keyword>
<reference evidence="3 4" key="1">
    <citation type="submission" date="2016-10" db="EMBL/GenBank/DDBJ databases">
        <authorList>
            <person name="de Groot N.N."/>
        </authorList>
    </citation>
    <scope>NUCLEOTIDE SEQUENCE [LARGE SCALE GENOMIC DNA]</scope>
    <source>
        <strain evidence="3 4">CGMCC 1.6848</strain>
    </source>
</reference>
<dbReference type="SUPFAM" id="SSF52540">
    <property type="entry name" value="P-loop containing nucleoside triphosphate hydrolases"/>
    <property type="match status" value="1"/>
</dbReference>
<dbReference type="InterPro" id="IPR027785">
    <property type="entry name" value="UvrD-like_helicase_C"/>
</dbReference>
<sequence>MAEIIPSLESIDLQSLPDSERRVLEVLHALEFPGLQVYFSMPMVIERQRGDIRSEADFILFHPRHGLLVWEVKGGGVSYENGVWYSRNRQGKHQIKDPVKQADTIQGALLRKIRKELGESFSVPIGRNVVFPDVTLEQVTLPMGLERRYVIDFTALQSLTADSLMVHFRRWPHQERLPVSSMEQTWLMEKVLNPTFHLTVDINATIERVEKRLVQLTSQQLWALELLHHIPRMVIVGGAGTGKSILARQKALELAQAGKRVLMLCYTEALAAHLRHHVAEIHPEPLEGLEIRTFHSAARNLVTQAGGQWRVPETLQERARFYEQAVPDQMIEAAGVIEDRYDALIVDEAQDFEPIWWLALHDFLKQDALVALFADPAQNLFGREFEIPTDAFSDMVPYYFPLTWNCRNAREIIDWLMRRFEFANPPADTQPSSGYQVEEFAWTMAEEQEAQLKRAWATLKENGVMPEQLAILSPHAPEESQGIQAFKKAFPKGQFRYSSIRSFKGLQAPFVFLVDMDTSDFAAREDLWYVGATRATLGLKTFSGKT</sequence>
<dbReference type="PANTHER" id="PTHR11070:SF3">
    <property type="entry name" value="DNA 3'-5' HELICASE"/>
    <property type="match status" value="1"/>
</dbReference>
<dbReference type="GO" id="GO:0000725">
    <property type="term" value="P:recombinational repair"/>
    <property type="evidence" value="ECO:0007669"/>
    <property type="project" value="TreeGrafter"/>
</dbReference>
<evidence type="ECO:0000313" key="4">
    <source>
        <dbReference type="Proteomes" id="UP000199040"/>
    </source>
</evidence>
<evidence type="ECO:0000313" key="3">
    <source>
        <dbReference type="EMBL" id="SFH38177.1"/>
    </source>
</evidence>
<dbReference type="GO" id="GO:0003677">
    <property type="term" value="F:DNA binding"/>
    <property type="evidence" value="ECO:0007669"/>
    <property type="project" value="InterPro"/>
</dbReference>
<dbReference type="Pfam" id="PF13538">
    <property type="entry name" value="UvrD_C_2"/>
    <property type="match status" value="1"/>
</dbReference>
<name>A0A1I2ZJZ9_9GAMM</name>
<dbReference type="Gene3D" id="3.40.50.300">
    <property type="entry name" value="P-loop containing nucleotide triphosphate hydrolases"/>
    <property type="match status" value="2"/>
</dbReference>
<dbReference type="STRING" id="442341.SAMN04487959_103180"/>
<dbReference type="AlphaFoldDB" id="A0A1I2ZJZ9"/>
<dbReference type="InterPro" id="IPR000212">
    <property type="entry name" value="DNA_helicase_UvrD/REP"/>
</dbReference>
<dbReference type="EMBL" id="FOPY01000003">
    <property type="protein sequence ID" value="SFH38177.1"/>
    <property type="molecule type" value="Genomic_DNA"/>
</dbReference>
<feature type="domain" description="NERD" evidence="1">
    <location>
        <begin position="20"/>
        <end position="132"/>
    </location>
</feature>
<dbReference type="PANTHER" id="PTHR11070">
    <property type="entry name" value="UVRD / RECB / PCRA DNA HELICASE FAMILY MEMBER"/>
    <property type="match status" value="1"/>
</dbReference>
<evidence type="ECO:0000259" key="2">
    <source>
        <dbReference type="Pfam" id="PF13538"/>
    </source>
</evidence>
<dbReference type="InterPro" id="IPR027417">
    <property type="entry name" value="P-loop_NTPase"/>
</dbReference>
<feature type="domain" description="UvrD-like helicase C-terminal" evidence="2">
    <location>
        <begin position="497"/>
        <end position="536"/>
    </location>
</feature>
<protein>
    <submittedName>
        <fullName evidence="3">Nuclease-related domain-containing protein</fullName>
    </submittedName>
</protein>
<dbReference type="Pfam" id="PF13245">
    <property type="entry name" value="AAA_19"/>
    <property type="match status" value="1"/>
</dbReference>